<dbReference type="SUPFAM" id="SSF54637">
    <property type="entry name" value="Thioesterase/thiol ester dehydrase-isomerase"/>
    <property type="match status" value="1"/>
</dbReference>
<dbReference type="Gene3D" id="3.10.129.10">
    <property type="entry name" value="Hotdog Thioesterase"/>
    <property type="match status" value="1"/>
</dbReference>
<accession>A0A936K8U3</accession>
<sequence length="114" mass="12541">MPFPGELRAKAGDPGTFTLQVEENHPAFEGHFPNEPILSGLIQVDWAIRLGRAVFSCPGAFQGLEHLKFQAPIRPEEPLELDLAWDGAAGQLSFRYSGREGRKSQGIAVFRPTP</sequence>
<name>A0A936K8U3_9BACT</name>
<comment type="caution">
    <text evidence="2">The sequence shown here is derived from an EMBL/GenBank/DDBJ whole genome shotgun (WGS) entry which is preliminary data.</text>
</comment>
<dbReference type="InterPro" id="IPR054545">
    <property type="entry name" value="ApeI-like"/>
</dbReference>
<proteinExistence type="predicted"/>
<gene>
    <name evidence="2" type="ORF">IPN91_14865</name>
</gene>
<evidence type="ECO:0000313" key="3">
    <source>
        <dbReference type="Proteomes" id="UP000709959"/>
    </source>
</evidence>
<feature type="domain" description="ApeI dehydratase-like" evidence="1">
    <location>
        <begin position="16"/>
        <end position="104"/>
    </location>
</feature>
<dbReference type="InterPro" id="IPR029069">
    <property type="entry name" value="HotDog_dom_sf"/>
</dbReference>
<dbReference type="EMBL" id="JADKCH010000032">
    <property type="protein sequence ID" value="MBK8573862.1"/>
    <property type="molecule type" value="Genomic_DNA"/>
</dbReference>
<organism evidence="2 3">
    <name type="scientific">Candidatus Geothrix odensensis</name>
    <dbReference type="NCBI Taxonomy" id="2954440"/>
    <lineage>
        <taxon>Bacteria</taxon>
        <taxon>Pseudomonadati</taxon>
        <taxon>Acidobacteriota</taxon>
        <taxon>Holophagae</taxon>
        <taxon>Holophagales</taxon>
        <taxon>Holophagaceae</taxon>
        <taxon>Geothrix</taxon>
    </lineage>
</organism>
<evidence type="ECO:0000313" key="2">
    <source>
        <dbReference type="EMBL" id="MBK8573862.1"/>
    </source>
</evidence>
<evidence type="ECO:0000259" key="1">
    <source>
        <dbReference type="Pfam" id="PF22818"/>
    </source>
</evidence>
<dbReference type="AlphaFoldDB" id="A0A936K8U3"/>
<protein>
    <submittedName>
        <fullName evidence="2">3-hydroxyacyl-ACP dehydratase</fullName>
    </submittedName>
</protein>
<reference evidence="2 3" key="1">
    <citation type="submission" date="2020-10" db="EMBL/GenBank/DDBJ databases">
        <title>Connecting structure to function with the recovery of over 1000 high-quality activated sludge metagenome-assembled genomes encoding full-length rRNA genes using long-read sequencing.</title>
        <authorList>
            <person name="Singleton C.M."/>
            <person name="Petriglieri F."/>
            <person name="Kristensen J.M."/>
            <person name="Kirkegaard R.H."/>
            <person name="Michaelsen T.Y."/>
            <person name="Andersen M.H."/>
            <person name="Karst S.M."/>
            <person name="Dueholm M.S."/>
            <person name="Nielsen P.H."/>
            <person name="Albertsen M."/>
        </authorList>
    </citation>
    <scope>NUCLEOTIDE SEQUENCE [LARGE SCALE GENOMIC DNA]</scope>
    <source>
        <strain evidence="2">OdNE_18-Q3-R46-58_MAXAC.008</strain>
    </source>
</reference>
<dbReference type="Pfam" id="PF22818">
    <property type="entry name" value="ApeI-like"/>
    <property type="match status" value="1"/>
</dbReference>
<dbReference type="Proteomes" id="UP000709959">
    <property type="component" value="Unassembled WGS sequence"/>
</dbReference>